<keyword evidence="1" id="KW-0472">Membrane</keyword>
<name>A0A3G5A2W4_9VIRU</name>
<accession>A0A3G5A2W4</accession>
<gene>
    <name evidence="2" type="ORF">Harvfovirus41_11</name>
</gene>
<reference evidence="2" key="1">
    <citation type="submission" date="2018-10" db="EMBL/GenBank/DDBJ databases">
        <title>Hidden diversity of soil giant viruses.</title>
        <authorList>
            <person name="Schulz F."/>
            <person name="Alteio L."/>
            <person name="Goudeau D."/>
            <person name="Ryan E.M."/>
            <person name="Malmstrom R.R."/>
            <person name="Blanchard J."/>
            <person name="Woyke T."/>
        </authorList>
    </citation>
    <scope>NUCLEOTIDE SEQUENCE</scope>
    <source>
        <strain evidence="2">HAV1</strain>
    </source>
</reference>
<dbReference type="EMBL" id="MK072283">
    <property type="protein sequence ID" value="AYV81566.1"/>
    <property type="molecule type" value="Genomic_DNA"/>
</dbReference>
<feature type="transmembrane region" description="Helical" evidence="1">
    <location>
        <begin position="25"/>
        <end position="43"/>
    </location>
</feature>
<protein>
    <submittedName>
        <fullName evidence="2">Uncharacterized protein</fullName>
    </submittedName>
</protein>
<sequence>MEKGVNEVNPKTTSNARRKIFKIKYGIIIFSCFSVHLIHPFFYF</sequence>
<keyword evidence="1" id="KW-1133">Transmembrane helix</keyword>
<proteinExistence type="predicted"/>
<evidence type="ECO:0000256" key="1">
    <source>
        <dbReference type="SAM" id="Phobius"/>
    </source>
</evidence>
<organism evidence="2">
    <name type="scientific">Harvfovirus sp</name>
    <dbReference type="NCBI Taxonomy" id="2487768"/>
    <lineage>
        <taxon>Viruses</taxon>
        <taxon>Varidnaviria</taxon>
        <taxon>Bamfordvirae</taxon>
        <taxon>Nucleocytoviricota</taxon>
        <taxon>Megaviricetes</taxon>
        <taxon>Imitervirales</taxon>
        <taxon>Mimiviridae</taxon>
        <taxon>Klosneuvirinae</taxon>
    </lineage>
</organism>
<evidence type="ECO:0000313" key="2">
    <source>
        <dbReference type="EMBL" id="AYV81566.1"/>
    </source>
</evidence>
<keyword evidence="1" id="KW-0812">Transmembrane</keyword>